<feature type="compositionally biased region" description="Basic and acidic residues" evidence="5">
    <location>
        <begin position="116"/>
        <end position="126"/>
    </location>
</feature>
<dbReference type="Proteomes" id="UP000005222">
    <property type="component" value="Chromosome H"/>
</dbReference>
<feature type="compositionally biased region" description="Polar residues" evidence="5">
    <location>
        <begin position="104"/>
        <end position="114"/>
    </location>
</feature>
<dbReference type="GO" id="GO:0005524">
    <property type="term" value="F:ATP binding"/>
    <property type="evidence" value="ECO:0007669"/>
    <property type="project" value="UniProtKB-KW"/>
</dbReference>
<feature type="domain" description="AAA+ ATPase" evidence="6">
    <location>
        <begin position="197"/>
        <end position="317"/>
    </location>
</feature>
<dbReference type="PANTHER" id="PTHR13779">
    <property type="entry name" value="WERNER HELICASE-INTERACTING PROTEIN 1 FAMILY MEMBER"/>
    <property type="match status" value="1"/>
</dbReference>
<evidence type="ECO:0000256" key="1">
    <source>
        <dbReference type="ARBA" id="ARBA00008959"/>
    </source>
</evidence>
<feature type="region of interest" description="Disordered" evidence="5">
    <location>
        <begin position="29"/>
        <end position="148"/>
    </location>
</feature>
<dbReference type="PANTHER" id="PTHR13779:SF7">
    <property type="entry name" value="ATPASE WRNIP1"/>
    <property type="match status" value="1"/>
</dbReference>
<dbReference type="OrthoDB" id="10265467at2759"/>
<dbReference type="eggNOG" id="KOG2028">
    <property type="taxonomic scope" value="Eukaryota"/>
</dbReference>
<dbReference type="FunFam" id="1.10.3710.10:FF:000005">
    <property type="entry name" value="AAA family ATPase, putative"/>
    <property type="match status" value="1"/>
</dbReference>
<feature type="region of interest" description="Disordered" evidence="5">
    <location>
        <begin position="710"/>
        <end position="746"/>
    </location>
</feature>
<dbReference type="SUPFAM" id="SSF48019">
    <property type="entry name" value="post-AAA+ oligomerization domain-like"/>
    <property type="match status" value="1"/>
</dbReference>
<dbReference type="AlphaFoldDB" id="G8YKI7"/>
<dbReference type="GO" id="GO:0003677">
    <property type="term" value="F:DNA binding"/>
    <property type="evidence" value="ECO:0007669"/>
    <property type="project" value="InterPro"/>
</dbReference>
<dbReference type="CDD" id="cd00009">
    <property type="entry name" value="AAA"/>
    <property type="match status" value="1"/>
</dbReference>
<dbReference type="InterPro" id="IPR051314">
    <property type="entry name" value="AAA_ATPase_RarA/MGS1/WRNIP1"/>
</dbReference>
<keyword evidence="9" id="KW-1185">Reference proteome</keyword>
<keyword evidence="4" id="KW-0067">ATP-binding</keyword>
<dbReference type="STRING" id="559304.G8YKI7"/>
<dbReference type="InterPro" id="IPR003959">
    <property type="entry name" value="ATPase_AAA_core"/>
</dbReference>
<reference evidence="9" key="2">
    <citation type="journal article" date="2012" name="G3 (Bethesda)">
        <title>Pichia sorbitophila, an interspecies yeast hybrid reveals early steps of genome resolution following polyploidization.</title>
        <authorList>
            <person name="Leh Louis V."/>
            <person name="Despons L."/>
            <person name="Friedrich A."/>
            <person name="Martin T."/>
            <person name="Durrens P."/>
            <person name="Casaregola S."/>
            <person name="Neuveglise C."/>
            <person name="Fairhead C."/>
            <person name="Marck C."/>
            <person name="Cruz J.A."/>
            <person name="Straub M.L."/>
            <person name="Kugler V."/>
            <person name="Sacerdot C."/>
            <person name="Uzunov Z."/>
            <person name="Thierry A."/>
            <person name="Weiss S."/>
            <person name="Bleykasten C."/>
            <person name="De Montigny J."/>
            <person name="Jacques N."/>
            <person name="Jung P."/>
            <person name="Lemaire M."/>
            <person name="Mallet S."/>
            <person name="Morel G."/>
            <person name="Richard G.F."/>
            <person name="Sarkar A."/>
            <person name="Savel G."/>
            <person name="Schacherer J."/>
            <person name="Seret M.L."/>
            <person name="Talla E."/>
            <person name="Samson G."/>
            <person name="Jubin C."/>
            <person name="Poulain J."/>
            <person name="Vacherie B."/>
            <person name="Barbe V."/>
            <person name="Pelletier E."/>
            <person name="Sherman D.J."/>
            <person name="Westhof E."/>
            <person name="Weissenbach J."/>
            <person name="Baret P.V."/>
            <person name="Wincker P."/>
            <person name="Gaillardin C."/>
            <person name="Dujon B."/>
            <person name="Souciet J.L."/>
        </authorList>
    </citation>
    <scope>NUCLEOTIDE SEQUENCE [LARGE SCALE GENOMIC DNA]</scope>
    <source>
        <strain evidence="9">ATCC MYA-4447 / BCRC 22081 / CBS 7064 / NBRC 10061 / NRRL Y-12695</strain>
    </source>
</reference>
<evidence type="ECO:0000256" key="5">
    <source>
        <dbReference type="SAM" id="MobiDB-lite"/>
    </source>
</evidence>
<evidence type="ECO:0000256" key="3">
    <source>
        <dbReference type="ARBA" id="ARBA00022741"/>
    </source>
</evidence>
<dbReference type="Gene3D" id="1.10.8.60">
    <property type="match status" value="1"/>
</dbReference>
<dbReference type="SUPFAM" id="SSF52540">
    <property type="entry name" value="P-loop containing nucleoside triphosphate hydrolases"/>
    <property type="match status" value="1"/>
</dbReference>
<dbReference type="GO" id="GO:0008047">
    <property type="term" value="F:enzyme activator activity"/>
    <property type="evidence" value="ECO:0007669"/>
    <property type="project" value="TreeGrafter"/>
</dbReference>
<dbReference type="InterPro" id="IPR003593">
    <property type="entry name" value="AAA+_ATPase"/>
</dbReference>
<dbReference type="GO" id="GO:0017116">
    <property type="term" value="F:single-stranded DNA helicase activity"/>
    <property type="evidence" value="ECO:0007669"/>
    <property type="project" value="TreeGrafter"/>
</dbReference>
<dbReference type="SMART" id="SM00382">
    <property type="entry name" value="AAA"/>
    <property type="match status" value="1"/>
</dbReference>
<dbReference type="Pfam" id="PF00004">
    <property type="entry name" value="AAA"/>
    <property type="match status" value="1"/>
</dbReference>
<dbReference type="InterPro" id="IPR008921">
    <property type="entry name" value="DNA_pol3_clamp-load_cplx_C"/>
</dbReference>
<evidence type="ECO:0000313" key="8">
    <source>
        <dbReference type="EMBL" id="CCE80832.1"/>
    </source>
</evidence>
<dbReference type="InterPro" id="IPR027417">
    <property type="entry name" value="P-loop_NTPase"/>
</dbReference>
<dbReference type="InterPro" id="IPR032423">
    <property type="entry name" value="AAA_assoc_2"/>
</dbReference>
<dbReference type="Gene3D" id="1.20.272.10">
    <property type="match status" value="1"/>
</dbReference>
<gene>
    <name evidence="7" type="primary">Piso0_003165</name>
    <name evidence="7" type="ORF">GNLVRS01_PISO0G06320g</name>
    <name evidence="8" type="ORF">GNLVRS01_PISO0H06321g</name>
</gene>
<evidence type="ECO:0000256" key="4">
    <source>
        <dbReference type="ARBA" id="ARBA00022840"/>
    </source>
</evidence>
<feature type="compositionally biased region" description="Polar residues" evidence="5">
    <location>
        <begin position="127"/>
        <end position="140"/>
    </location>
</feature>
<dbReference type="EMBL" id="FO082053">
    <property type="protein sequence ID" value="CCE80067.1"/>
    <property type="molecule type" value="Genomic_DNA"/>
</dbReference>
<dbReference type="GO" id="GO:0016887">
    <property type="term" value="F:ATP hydrolysis activity"/>
    <property type="evidence" value="ECO:0007669"/>
    <property type="project" value="InterPro"/>
</dbReference>
<dbReference type="Gene3D" id="3.40.50.300">
    <property type="entry name" value="P-loop containing nucleotide triphosphate hydrolases"/>
    <property type="match status" value="1"/>
</dbReference>
<dbReference type="InParanoid" id="G8YKI7"/>
<evidence type="ECO:0000259" key="6">
    <source>
        <dbReference type="SMART" id="SM00382"/>
    </source>
</evidence>
<dbReference type="FunFam" id="3.40.50.300:FF:000137">
    <property type="entry name" value="Replication-associated recombination protein A"/>
    <property type="match status" value="1"/>
</dbReference>
<accession>G8YKI7</accession>
<dbReference type="Pfam" id="PF16193">
    <property type="entry name" value="AAA_assoc_2"/>
    <property type="match status" value="1"/>
</dbReference>
<comment type="similarity">
    <text evidence="1">Belongs to the AAA ATPase family. RarA/MGS1/WRNIP1 subfamily.</text>
</comment>
<dbReference type="EMBL" id="FO082052">
    <property type="protein sequence ID" value="CCE80832.1"/>
    <property type="molecule type" value="Genomic_DNA"/>
</dbReference>
<name>G8YKI7_PICSO</name>
<dbReference type="InterPro" id="IPR021886">
    <property type="entry name" value="MgsA_C"/>
</dbReference>
<proteinExistence type="inferred from homology"/>
<sequence>MEHTCPICFKKFNKLVLEHHVNTCLDSQEVVPPKQSETTQVKETSQEKPSSQTRNQPSIFNALGLHTQPSKSKSAEGNGDSQSNEESKRPRIASGDARVKTSDTDNQPKTNILSKRSIDDSNDSRANKISRTASFSSAAKSRSMENDRLNADVARMKKEARMPLAERLRPTTLSEYYGQEKLVGPSGILRNFIESDQLPSFVLWGVPGTGKTSLARIIINSTKNRSIEISGANRNSKNLKDAFVTAENESKLTGRKTILFIDEIHRLNKAVQDLLLPVLEKGTVTIIGATTENPSFTLNNALLSRMHTFVMDKLSQESLIKIINRGLLSLNKTRKLLYGLHLIDIEKAAIDYIAKLSSGDSRVALNILESINAYLSCSEYSFRESNTQSEDGIEIPKKMGIIKVTLDKLRPLLATRNYQKMYDKQGESHYDAISAFHKSVRGSDADAAIFYLVRMLEGGEDPLFIARRMIVIASEDIGLRDSSCLPFAIAAKEAVDFIGMPEGEIVLAHCANKLARAPKSTKSYRSLRSAQRFFSENPDAASIPIPLHLRNAPTKLMKSMGYGDTYRYNPNFMHGKVKQAYLPEELSDAKFVEDTHLGTSKDELVPDNEYDLLDKEKKDYDDFKARYKEVKLKHKAHTLARNKRSNEDEELLTSEDKISYDEFLSKVEQPHFFDGEEKDQYSDDPDCTHNFDCSYDEFFEETNQAELYYPKENSEVYTPKYPIPDVPYSNSPPQQAARDIASAKKV</sequence>
<organism evidence="7 9">
    <name type="scientific">Pichia sorbitophila (strain ATCC MYA-4447 / BCRC 22081 / CBS 7064 / NBRC 10061 / NRRL Y-12695)</name>
    <name type="common">Hybrid yeast</name>
    <dbReference type="NCBI Taxonomy" id="559304"/>
    <lineage>
        <taxon>Eukaryota</taxon>
        <taxon>Fungi</taxon>
        <taxon>Dikarya</taxon>
        <taxon>Ascomycota</taxon>
        <taxon>Saccharomycotina</taxon>
        <taxon>Pichiomycetes</taxon>
        <taxon>Debaryomycetaceae</taxon>
        <taxon>Millerozyma</taxon>
    </lineage>
</organism>
<feature type="compositionally biased region" description="Polar residues" evidence="5">
    <location>
        <begin position="35"/>
        <end position="59"/>
    </location>
</feature>
<dbReference type="CDD" id="cd18139">
    <property type="entry name" value="HLD_clamp_RarA"/>
    <property type="match status" value="1"/>
</dbReference>
<dbReference type="FunCoup" id="G8YKI7">
    <property type="interactions" value="1370"/>
</dbReference>
<keyword evidence="3" id="KW-0547">Nucleotide-binding</keyword>
<evidence type="ECO:0000313" key="9">
    <source>
        <dbReference type="Proteomes" id="UP000005222"/>
    </source>
</evidence>
<dbReference type="GO" id="GO:0005634">
    <property type="term" value="C:nucleus"/>
    <property type="evidence" value="ECO:0007669"/>
    <property type="project" value="TreeGrafter"/>
</dbReference>
<dbReference type="HOGENOM" id="CLU_017985_0_1_1"/>
<dbReference type="Proteomes" id="UP000005222">
    <property type="component" value="Chromosome G"/>
</dbReference>
<evidence type="ECO:0000256" key="2">
    <source>
        <dbReference type="ARBA" id="ARBA00022705"/>
    </source>
</evidence>
<dbReference type="FunFam" id="1.20.272.10:FF:000001">
    <property type="entry name" value="Putative AAA family ATPase"/>
    <property type="match status" value="1"/>
</dbReference>
<dbReference type="Pfam" id="PF12002">
    <property type="entry name" value="MgsA_C"/>
    <property type="match status" value="1"/>
</dbReference>
<keyword evidence="2" id="KW-0235">DNA replication</keyword>
<evidence type="ECO:0000313" key="7">
    <source>
        <dbReference type="EMBL" id="CCE80067.1"/>
    </source>
</evidence>
<dbReference type="GO" id="GO:0000731">
    <property type="term" value="P:DNA synthesis involved in DNA repair"/>
    <property type="evidence" value="ECO:0007669"/>
    <property type="project" value="TreeGrafter"/>
</dbReference>
<dbReference type="GO" id="GO:0006271">
    <property type="term" value="P:DNA strand elongation involved in DNA replication"/>
    <property type="evidence" value="ECO:0007669"/>
    <property type="project" value="UniProtKB-ARBA"/>
</dbReference>
<dbReference type="Gene3D" id="1.10.3710.10">
    <property type="entry name" value="DNA polymerase III clamp loader subunits, C-terminal domain"/>
    <property type="match status" value="1"/>
</dbReference>
<reference evidence="7" key="1">
    <citation type="submission" date="2011-10" db="EMBL/GenBank/DDBJ databases">
        <authorList>
            <person name="Genoscope - CEA"/>
        </authorList>
    </citation>
    <scope>NUCLEOTIDE SEQUENCE</scope>
</reference>
<protein>
    <submittedName>
        <fullName evidence="7">Piso0_003165 protein</fullName>
    </submittedName>
</protein>